<reference evidence="5" key="1">
    <citation type="journal article" date="2019" name="Int. J. Syst. Evol. Microbiol.">
        <title>The Global Catalogue of Microorganisms (GCM) 10K type strain sequencing project: providing services to taxonomists for standard genome sequencing and annotation.</title>
        <authorList>
            <consortium name="The Broad Institute Genomics Platform"/>
            <consortium name="The Broad Institute Genome Sequencing Center for Infectious Disease"/>
            <person name="Wu L."/>
            <person name="Ma J."/>
        </authorList>
    </citation>
    <scope>NUCLEOTIDE SEQUENCE [LARGE SCALE GENOMIC DNA]</scope>
    <source>
        <strain evidence="5">JCM 32105</strain>
    </source>
</reference>
<dbReference type="PANTHER" id="PTHR12526">
    <property type="entry name" value="GLYCOSYLTRANSFERASE"/>
    <property type="match status" value="1"/>
</dbReference>
<dbReference type="Gene3D" id="3.40.50.2000">
    <property type="entry name" value="Glycogen Phosphorylase B"/>
    <property type="match status" value="2"/>
</dbReference>
<name>A0ABP8NA48_9BACT</name>
<evidence type="ECO:0000259" key="3">
    <source>
        <dbReference type="Pfam" id="PF00534"/>
    </source>
</evidence>
<dbReference type="Proteomes" id="UP001500067">
    <property type="component" value="Unassembled WGS sequence"/>
</dbReference>
<sequence length="386" mass="43089">MKIAILGTAHPLRGGLAAFNERLAYQLQQQGHTVTIWSFSLQYPGFLFPGKTQYTDEPAPEGLDIRTAVNSVNPLNWLNTGSSMNKERYDLVIVKYWLPFMGPAFGTILRRAKKNGNTKVLCIVDNIIPHEQRPGDKQFTQYFIGAVDAFVTMSKDVLKDVRTFTDKPAAFSPHPIYDSYNEVVSKDEACAKLGLDPAKRYMLFFGFIREYKGLDLLLQAMADTRMQQAGIELIAAGEYYNKDVEALNNELIAKHNLQSRVHLRTDFIPNSEVRYYFSAADLVVQPYKHATQSGITQIAFHFEKPMVVTNVGGLAEVVPDGKVGYVAEPNPTAIADAVLKFFEGGAIPDLQENILAEKRKYSWDTFTEVMMKSLSPALSRGEGGGK</sequence>
<dbReference type="RefSeq" id="WP_345079251.1">
    <property type="nucleotide sequence ID" value="NZ_BAABFA010000007.1"/>
</dbReference>
<keyword evidence="2" id="KW-0808">Transferase</keyword>
<dbReference type="SUPFAM" id="SSF53756">
    <property type="entry name" value="UDP-Glycosyltransferase/glycogen phosphorylase"/>
    <property type="match status" value="1"/>
</dbReference>
<keyword evidence="5" id="KW-1185">Reference proteome</keyword>
<keyword evidence="1" id="KW-0328">Glycosyltransferase</keyword>
<evidence type="ECO:0000313" key="5">
    <source>
        <dbReference type="Proteomes" id="UP001500067"/>
    </source>
</evidence>
<organism evidence="4 5">
    <name type="scientific">Nemorincola caseinilytica</name>
    <dbReference type="NCBI Taxonomy" id="2054315"/>
    <lineage>
        <taxon>Bacteria</taxon>
        <taxon>Pseudomonadati</taxon>
        <taxon>Bacteroidota</taxon>
        <taxon>Chitinophagia</taxon>
        <taxon>Chitinophagales</taxon>
        <taxon>Chitinophagaceae</taxon>
        <taxon>Nemorincola</taxon>
    </lineage>
</organism>
<feature type="domain" description="Glycosyl transferase family 1" evidence="3">
    <location>
        <begin position="186"/>
        <end position="353"/>
    </location>
</feature>
<evidence type="ECO:0000313" key="4">
    <source>
        <dbReference type="EMBL" id="GAA4462497.1"/>
    </source>
</evidence>
<evidence type="ECO:0000256" key="2">
    <source>
        <dbReference type="ARBA" id="ARBA00022679"/>
    </source>
</evidence>
<dbReference type="PANTHER" id="PTHR12526:SF510">
    <property type="entry name" value="D-INOSITOL 3-PHOSPHATE GLYCOSYLTRANSFERASE"/>
    <property type="match status" value="1"/>
</dbReference>
<evidence type="ECO:0000256" key="1">
    <source>
        <dbReference type="ARBA" id="ARBA00022676"/>
    </source>
</evidence>
<dbReference type="Pfam" id="PF00534">
    <property type="entry name" value="Glycos_transf_1"/>
    <property type="match status" value="1"/>
</dbReference>
<proteinExistence type="predicted"/>
<comment type="caution">
    <text evidence="4">The sequence shown here is derived from an EMBL/GenBank/DDBJ whole genome shotgun (WGS) entry which is preliminary data.</text>
</comment>
<dbReference type="EMBL" id="BAABFA010000007">
    <property type="protein sequence ID" value="GAA4462497.1"/>
    <property type="molecule type" value="Genomic_DNA"/>
</dbReference>
<gene>
    <name evidence="4" type="ORF">GCM10023093_09220</name>
</gene>
<protein>
    <submittedName>
        <fullName evidence="4">Glycosyltransferase family 4 protein</fullName>
    </submittedName>
</protein>
<accession>A0ABP8NA48</accession>
<dbReference type="InterPro" id="IPR001296">
    <property type="entry name" value="Glyco_trans_1"/>
</dbReference>